<evidence type="ECO:0000256" key="2">
    <source>
        <dbReference type="ARBA" id="ARBA00007779"/>
    </source>
</evidence>
<keyword evidence="6 8" id="KW-0472">Membrane</keyword>
<keyword evidence="3" id="KW-0813">Transport</keyword>
<feature type="transmembrane region" description="Helical" evidence="8">
    <location>
        <begin position="100"/>
        <end position="123"/>
    </location>
</feature>
<dbReference type="Pfam" id="PF02714">
    <property type="entry name" value="RSN1_7TM"/>
    <property type="match status" value="1"/>
</dbReference>
<name>A0A9N9BD45_9GLOM</name>
<evidence type="ECO:0000256" key="4">
    <source>
        <dbReference type="ARBA" id="ARBA00022692"/>
    </source>
</evidence>
<keyword evidence="13" id="KW-1185">Reference proteome</keyword>
<proteinExistence type="inferred from homology"/>
<keyword evidence="4 8" id="KW-0812">Transmembrane</keyword>
<dbReference type="Pfam" id="PF13967">
    <property type="entry name" value="RSN1_TM"/>
    <property type="match status" value="1"/>
</dbReference>
<comment type="subcellular location">
    <subcellularLocation>
        <location evidence="1">Membrane</location>
        <topology evidence="1">Multi-pass membrane protein</topology>
    </subcellularLocation>
</comment>
<evidence type="ECO:0000256" key="6">
    <source>
        <dbReference type="ARBA" id="ARBA00023136"/>
    </source>
</evidence>
<dbReference type="OrthoDB" id="1689567at2759"/>
<dbReference type="GO" id="GO:0005886">
    <property type="term" value="C:plasma membrane"/>
    <property type="evidence" value="ECO:0007669"/>
    <property type="project" value="TreeGrafter"/>
</dbReference>
<comment type="caution">
    <text evidence="12">The sequence shown here is derived from an EMBL/GenBank/DDBJ whole genome shotgun (WGS) entry which is preliminary data.</text>
</comment>
<feature type="domain" description="CSC1/OSCA1-like 7TM region" evidence="9">
    <location>
        <begin position="458"/>
        <end position="730"/>
    </location>
</feature>
<feature type="transmembrane region" description="Helical" evidence="8">
    <location>
        <begin position="652"/>
        <end position="675"/>
    </location>
</feature>
<accession>A0A9N9BD45</accession>
<dbReference type="InterPro" id="IPR032880">
    <property type="entry name" value="CSC1/OSCA1-like_N"/>
</dbReference>
<dbReference type="PANTHER" id="PTHR13018">
    <property type="entry name" value="PROBABLE MEMBRANE PROTEIN DUF221-RELATED"/>
    <property type="match status" value="1"/>
</dbReference>
<dbReference type="EMBL" id="CAJVPJ010000852">
    <property type="protein sequence ID" value="CAG8560685.1"/>
    <property type="molecule type" value="Genomic_DNA"/>
</dbReference>
<feature type="transmembrane region" description="Helical" evidence="8">
    <location>
        <begin position="513"/>
        <end position="533"/>
    </location>
</feature>
<feature type="region of interest" description="Disordered" evidence="7">
    <location>
        <begin position="781"/>
        <end position="851"/>
    </location>
</feature>
<dbReference type="InterPro" id="IPR003864">
    <property type="entry name" value="CSC1/OSCA1-like_7TM"/>
</dbReference>
<sequence length="1030" mass="117280">MATLDTARNYNPTFLGLGTQLGIAASISFYCLLQFEWNRRKKSMQYLYTPRVRLAKNPSPPIPEGLFSWIPATLFLPEKFFLTHVGLDAVMYIRFLRMAVIFLAFNVVVVGAILLPLNYYGGADMQGVEVLSINNVAGVNGNYLWAHAICTYIISVSWMYLLYQNYFDFVRMRKEHYKNKVTSGSVSVRTVMVSRIPEDMRSEDKLKGYFESLGLAPVESARIVRHTGKLNRKIARREDALLALEKSHILLAKNVIAATDMGGLLGFGNLFQSFSFRKSKRERIPTDIEGHDVLDRQLLQSVANWMRYRKKSGNDASTENSISRQSPTVQVLGHEDCRGTVWEILIQTPKTVLDKYQPAHWPGYLTTDKRVRSIDHYLKEFNHLDRRIAELRARNITEAPYRPTSTGFVTFKLHTTAAMAAQSIACSRPHTLTTKMAPEPRDILWDNLTKRFNNQMLRYFVVNLFVWALTIFWLFPIFAILTLTSIDSLSKRISILGPFLEASPLIRTLLQNVLPTVLVSIFMGILPWILMEISKREALTSYSKLEETVLKRYYYFSFFNVFLVFLLGITFLESIFDIINTPTSIIQILAKSLPQGATFFINYVIFNTCTHGLELLQVGSQIFLHIILTTRFVASTPRMLQRVTSPWNFQFYYYYPMHILVLVITITYSTINPLILCFSLVYYSIAYVIFKHQFAYCYVKRYEAAGKFYRLVFRYTTDGLIIYQLTVLGLIWLRGAIAPGAFLVPSIVGTFYFKYYCHKTFYSRTHYLALDTILDFNEDNSQSQSGNRASSSSQLDYQGNGDRSEKKDPSAIIPSTSQYDKTGSDSRKAPELTASCKPEEPSQAISSSTSEKNVLFVETTNIERRRMPRRSNSYISRNRLLTAHDPSRQCINDDCSQYQTYLHPNLVKALNRKLWLPIDPLKQITVSDTIELDRAITSSECGISTVGYWGGVSGFLGEALISPNDTNTNPIFPFTERASIVECQRQTTGQGNDASDCEIEVLCDTEVPELSECEGSMSVSSGDLSSGEEF</sequence>
<protein>
    <submittedName>
        <fullName evidence="12">1315_t:CDS:1</fullName>
    </submittedName>
</protein>
<dbReference type="Pfam" id="PF14703">
    <property type="entry name" value="PHM7_cyt"/>
    <property type="match status" value="1"/>
</dbReference>
<evidence type="ECO:0000313" key="12">
    <source>
        <dbReference type="EMBL" id="CAG8560685.1"/>
    </source>
</evidence>
<evidence type="ECO:0000256" key="7">
    <source>
        <dbReference type="SAM" id="MobiDB-lite"/>
    </source>
</evidence>
<evidence type="ECO:0000259" key="10">
    <source>
        <dbReference type="Pfam" id="PF13967"/>
    </source>
</evidence>
<evidence type="ECO:0000256" key="3">
    <source>
        <dbReference type="ARBA" id="ARBA00022448"/>
    </source>
</evidence>
<evidence type="ECO:0000313" key="13">
    <source>
        <dbReference type="Proteomes" id="UP000789572"/>
    </source>
</evidence>
<feature type="domain" description="CSC1/OSCA1-like N-terminal transmembrane" evidence="10">
    <location>
        <begin position="17"/>
        <end position="164"/>
    </location>
</feature>
<feature type="transmembrane region" description="Helical" evidence="8">
    <location>
        <begin position="12"/>
        <end position="33"/>
    </location>
</feature>
<organism evidence="12 13">
    <name type="scientific">Paraglomus occultum</name>
    <dbReference type="NCBI Taxonomy" id="144539"/>
    <lineage>
        <taxon>Eukaryota</taxon>
        <taxon>Fungi</taxon>
        <taxon>Fungi incertae sedis</taxon>
        <taxon>Mucoromycota</taxon>
        <taxon>Glomeromycotina</taxon>
        <taxon>Glomeromycetes</taxon>
        <taxon>Paraglomerales</taxon>
        <taxon>Paraglomeraceae</taxon>
        <taxon>Paraglomus</taxon>
    </lineage>
</organism>
<feature type="transmembrane region" description="Helical" evidence="8">
    <location>
        <begin position="737"/>
        <end position="757"/>
    </location>
</feature>
<dbReference type="Proteomes" id="UP000789572">
    <property type="component" value="Unassembled WGS sequence"/>
</dbReference>
<evidence type="ECO:0000256" key="5">
    <source>
        <dbReference type="ARBA" id="ARBA00022989"/>
    </source>
</evidence>
<keyword evidence="5 8" id="KW-1133">Transmembrane helix</keyword>
<feature type="transmembrane region" description="Helical" evidence="8">
    <location>
        <begin position="711"/>
        <end position="731"/>
    </location>
</feature>
<feature type="transmembrane region" description="Helical" evidence="8">
    <location>
        <begin position="143"/>
        <end position="163"/>
    </location>
</feature>
<evidence type="ECO:0000259" key="9">
    <source>
        <dbReference type="Pfam" id="PF02714"/>
    </source>
</evidence>
<evidence type="ECO:0000256" key="8">
    <source>
        <dbReference type="SAM" id="Phobius"/>
    </source>
</evidence>
<dbReference type="AlphaFoldDB" id="A0A9N9BD45"/>
<gene>
    <name evidence="12" type="ORF">POCULU_LOCUS5492</name>
</gene>
<feature type="compositionally biased region" description="Low complexity" evidence="7">
    <location>
        <begin position="781"/>
        <end position="794"/>
    </location>
</feature>
<comment type="similarity">
    <text evidence="2">Belongs to the CSC1 (TC 1.A.17) family.</text>
</comment>
<dbReference type="GO" id="GO:0005227">
    <property type="term" value="F:calcium-activated cation channel activity"/>
    <property type="evidence" value="ECO:0007669"/>
    <property type="project" value="InterPro"/>
</dbReference>
<dbReference type="InterPro" id="IPR045122">
    <property type="entry name" value="Csc1-like"/>
</dbReference>
<feature type="transmembrane region" description="Helical" evidence="8">
    <location>
        <begin position="460"/>
        <end position="481"/>
    </location>
</feature>
<reference evidence="12" key="1">
    <citation type="submission" date="2021-06" db="EMBL/GenBank/DDBJ databases">
        <authorList>
            <person name="Kallberg Y."/>
            <person name="Tangrot J."/>
            <person name="Rosling A."/>
        </authorList>
    </citation>
    <scope>NUCLEOTIDE SEQUENCE</scope>
    <source>
        <strain evidence="12">IA702</strain>
    </source>
</reference>
<evidence type="ECO:0000259" key="11">
    <source>
        <dbReference type="Pfam" id="PF14703"/>
    </source>
</evidence>
<dbReference type="PANTHER" id="PTHR13018:SF5">
    <property type="entry name" value="RE44586P"/>
    <property type="match status" value="1"/>
</dbReference>
<feature type="transmembrane region" description="Helical" evidence="8">
    <location>
        <begin position="553"/>
        <end position="572"/>
    </location>
</feature>
<evidence type="ECO:0000256" key="1">
    <source>
        <dbReference type="ARBA" id="ARBA00004141"/>
    </source>
</evidence>
<feature type="domain" description="CSC1/OSCA1-like cytosolic" evidence="11">
    <location>
        <begin position="189"/>
        <end position="447"/>
    </location>
</feature>
<dbReference type="InterPro" id="IPR027815">
    <property type="entry name" value="CSC1/OSCA1-like_cyt"/>
</dbReference>